<dbReference type="eggNOG" id="COG2204">
    <property type="taxonomic scope" value="Bacteria"/>
</dbReference>
<evidence type="ECO:0000313" key="3">
    <source>
        <dbReference type="EMBL" id="SIP99680.1"/>
    </source>
</evidence>
<gene>
    <name evidence="3" type="ORF">SAMN05421647_101803</name>
</gene>
<proteinExistence type="predicted"/>
<evidence type="ECO:0000259" key="2">
    <source>
        <dbReference type="PROSITE" id="PS50110"/>
    </source>
</evidence>
<dbReference type="GO" id="GO:0000160">
    <property type="term" value="P:phosphorelay signal transduction system"/>
    <property type="evidence" value="ECO:0007669"/>
    <property type="project" value="InterPro"/>
</dbReference>
<sequence length="530" mass="60496">MDTLFSGKSALILDSHLDDLQRLREILSGLGVKDVMVASSVNMALSILREQPVDLCFMIYDLGKGEKNGLQVLHESQAEGIHRFTTSYVLVSSPETSEFLFGSLEYSPDLCISKPYDSARIRLSLEKLLRLKHTLQPLYELMDQQKWVEALALCDRNLEFYPALKVFLLRLKGIMLLRLEHYQAAAELFNQMLEMRDQHWMRVGLGVAAYRQGQFDLAQQSLNSVINHNQLSLDAFNWLARLYRLQGEWGQSMSLLRKSVMLQPSVAVLQAELGNVAARLQDWRIAVDAFRAAVRYGRYSAYQHPDYYFALARSLCEYMEGQQGSFAQDSERDALLTLEQAVNDFRQDPVALFRSRLLQHDILRRVGQNQRAEQAARDTMALFESLPLDEQALWVDQLTDGLERSAMAGSVSALRQELTRKMVSIDWARNNLSGMMYFRKGEVLKARNAFVEAHRGQPENASIGLNLVQADLELMRRGQSDDLAESLRRCDDSLFGIQYAALSPRQQQRHQGLADRLSELLSQQPMHQNN</sequence>
<accession>A0A1N6P5P3</accession>
<dbReference type="SUPFAM" id="SSF48452">
    <property type="entry name" value="TPR-like"/>
    <property type="match status" value="1"/>
</dbReference>
<dbReference type="EMBL" id="FTMN01000001">
    <property type="protein sequence ID" value="SIP99680.1"/>
    <property type="molecule type" value="Genomic_DNA"/>
</dbReference>
<dbReference type="InterPro" id="IPR011006">
    <property type="entry name" value="CheY-like_superfamily"/>
</dbReference>
<evidence type="ECO:0000313" key="4">
    <source>
        <dbReference type="Proteomes" id="UP000186895"/>
    </source>
</evidence>
<dbReference type="Pfam" id="PF13432">
    <property type="entry name" value="TPR_16"/>
    <property type="match status" value="2"/>
</dbReference>
<dbReference type="InterPro" id="IPR001789">
    <property type="entry name" value="Sig_transdc_resp-reg_receiver"/>
</dbReference>
<dbReference type="Proteomes" id="UP000186895">
    <property type="component" value="Unassembled WGS sequence"/>
</dbReference>
<dbReference type="Gene3D" id="3.40.50.2300">
    <property type="match status" value="1"/>
</dbReference>
<protein>
    <submittedName>
        <fullName evidence="3">Tetratricopeptide repeat-containing protein</fullName>
    </submittedName>
</protein>
<dbReference type="InterPro" id="IPR011990">
    <property type="entry name" value="TPR-like_helical_dom_sf"/>
</dbReference>
<keyword evidence="4" id="KW-1185">Reference proteome</keyword>
<dbReference type="SMART" id="SM00448">
    <property type="entry name" value="REC"/>
    <property type="match status" value="1"/>
</dbReference>
<dbReference type="STRING" id="49186.SAMN05421647_101803"/>
<dbReference type="SMART" id="SM00028">
    <property type="entry name" value="TPR"/>
    <property type="match status" value="3"/>
</dbReference>
<dbReference type="PROSITE" id="PS50110">
    <property type="entry name" value="RESPONSE_REGULATORY"/>
    <property type="match status" value="1"/>
</dbReference>
<organism evidence="3 4">
    <name type="scientific">Marinobacterium stanieri</name>
    <dbReference type="NCBI Taxonomy" id="49186"/>
    <lineage>
        <taxon>Bacteria</taxon>
        <taxon>Pseudomonadati</taxon>
        <taxon>Pseudomonadota</taxon>
        <taxon>Gammaproteobacteria</taxon>
        <taxon>Oceanospirillales</taxon>
        <taxon>Oceanospirillaceae</taxon>
        <taxon>Marinobacterium</taxon>
    </lineage>
</organism>
<dbReference type="InterPro" id="IPR019734">
    <property type="entry name" value="TPR_rpt"/>
</dbReference>
<dbReference type="RefSeq" id="WP_076461011.1">
    <property type="nucleotide sequence ID" value="NZ_FTMN01000001.1"/>
</dbReference>
<comment type="caution">
    <text evidence="1">Lacks conserved residue(s) required for the propagation of feature annotation.</text>
</comment>
<dbReference type="Gene3D" id="1.25.40.10">
    <property type="entry name" value="Tetratricopeptide repeat domain"/>
    <property type="match status" value="2"/>
</dbReference>
<name>A0A1N6P5P3_9GAMM</name>
<reference evidence="3 4" key="1">
    <citation type="submission" date="2017-01" db="EMBL/GenBank/DDBJ databases">
        <authorList>
            <person name="Mah S.A."/>
            <person name="Swanson W.J."/>
            <person name="Moy G.W."/>
            <person name="Vacquier V.D."/>
        </authorList>
    </citation>
    <scope>NUCLEOTIDE SEQUENCE [LARGE SCALE GENOMIC DNA]</scope>
    <source>
        <strain evidence="3 4">DSM 7027</strain>
    </source>
</reference>
<dbReference type="AlphaFoldDB" id="A0A1N6P5P3"/>
<evidence type="ECO:0000256" key="1">
    <source>
        <dbReference type="PROSITE-ProRule" id="PRU00169"/>
    </source>
</evidence>
<feature type="domain" description="Response regulatory" evidence="2">
    <location>
        <begin position="9"/>
        <end position="129"/>
    </location>
</feature>
<dbReference type="SUPFAM" id="SSF52172">
    <property type="entry name" value="CheY-like"/>
    <property type="match status" value="1"/>
</dbReference>